<proteinExistence type="predicted"/>
<evidence type="ECO:0000313" key="1">
    <source>
        <dbReference type="EMBL" id="RDL12164.1"/>
    </source>
</evidence>
<accession>A0A288Q6F8</accession>
<comment type="caution">
    <text evidence="1">The sequence shown here is derived from an EMBL/GenBank/DDBJ whole genome shotgun (WGS) entry which is preliminary data.</text>
</comment>
<dbReference type="InterPro" id="IPR021529">
    <property type="entry name" value="DUF2798"/>
</dbReference>
<dbReference type="OrthoDB" id="7062363at2"/>
<dbReference type="RefSeq" id="WP_070230213.1">
    <property type="nucleotide sequence ID" value="NZ_BJYO01000002.1"/>
</dbReference>
<reference evidence="1 2" key="1">
    <citation type="submission" date="2018-07" db="EMBL/GenBank/DDBJ databases">
        <title>Genomic Encyclopedia of Type Strains, Phase III (KMG-III): the genomes of soil and plant-associated and newly described type strains.</title>
        <authorList>
            <person name="Whitman W."/>
        </authorList>
    </citation>
    <scope>NUCLEOTIDE SEQUENCE [LARGE SCALE GENOMIC DNA]</scope>
    <source>
        <strain evidence="1 2">CECT 7031</strain>
    </source>
</reference>
<organism evidence="1 2">
    <name type="scientific">Weissella soli</name>
    <dbReference type="NCBI Taxonomy" id="155866"/>
    <lineage>
        <taxon>Bacteria</taxon>
        <taxon>Bacillati</taxon>
        <taxon>Bacillota</taxon>
        <taxon>Bacilli</taxon>
        <taxon>Lactobacillales</taxon>
        <taxon>Lactobacillaceae</taxon>
        <taxon>Weissella</taxon>
    </lineage>
</organism>
<evidence type="ECO:0000313" key="2">
    <source>
        <dbReference type="Proteomes" id="UP000254912"/>
    </source>
</evidence>
<sequence>MPHNFKEELIFTFLMAGLMVLGMTSYNVFLQNGFSDTLANEIILGFPLGFLVALICDLIVIGPIAKQLAFKFIIPKYMLKSSLQIGITISLLMILGMVTCMSLFGILISKQALSAYPSAWLMNVIVAIPLQLLLVGPLSRKVLALVQN</sequence>
<keyword evidence="2" id="KW-1185">Reference proteome</keyword>
<gene>
    <name evidence="1" type="ORF">DFP99_0597</name>
</gene>
<dbReference type="KEGG" id="wso:WSWS_00968"/>
<dbReference type="GeneID" id="94546161"/>
<protein>
    <submittedName>
        <fullName evidence="1">Uncharacterized protein DUF2798</fullName>
    </submittedName>
</protein>
<dbReference type="Proteomes" id="UP000254912">
    <property type="component" value="Unassembled WGS sequence"/>
</dbReference>
<dbReference type="AlphaFoldDB" id="A0A288Q6F8"/>
<dbReference type="Pfam" id="PF11391">
    <property type="entry name" value="DUF2798"/>
    <property type="match status" value="2"/>
</dbReference>
<dbReference type="EMBL" id="QRAS01000001">
    <property type="protein sequence ID" value="RDL12164.1"/>
    <property type="molecule type" value="Genomic_DNA"/>
</dbReference>
<name>A0A288Q6F8_9LACO</name>